<dbReference type="GO" id="GO:0006801">
    <property type="term" value="P:superoxide metabolic process"/>
    <property type="evidence" value="ECO:0007669"/>
    <property type="project" value="InterPro"/>
</dbReference>
<dbReference type="AlphaFoldDB" id="A0A498SQT8"/>
<dbReference type="STRING" id="6277.A0A498SQT8"/>
<protein>
    <recommendedName>
        <fullName evidence="3">Superoxide dismutase copper/zinc binding domain-containing protein</fullName>
    </recommendedName>
</protein>
<reference evidence="1 2" key="1">
    <citation type="submission" date="2018-08" db="EMBL/GenBank/DDBJ databases">
        <authorList>
            <person name="Laetsch R D."/>
            <person name="Stevens L."/>
            <person name="Kumar S."/>
            <person name="Blaxter L. M."/>
        </authorList>
    </citation>
    <scope>NUCLEOTIDE SEQUENCE [LARGE SCALE GENOMIC DNA]</scope>
</reference>
<gene>
    <name evidence="1" type="ORF">NAV_LOCUS5944</name>
</gene>
<proteinExistence type="predicted"/>
<dbReference type="Gene3D" id="2.60.40.200">
    <property type="entry name" value="Superoxide dismutase, copper/zinc binding domain"/>
    <property type="match status" value="1"/>
</dbReference>
<accession>A0A498SQT8</accession>
<organism evidence="1 2">
    <name type="scientific">Acanthocheilonema viteae</name>
    <name type="common">Filarial nematode worm</name>
    <name type="synonym">Dipetalonema viteae</name>
    <dbReference type="NCBI Taxonomy" id="6277"/>
    <lineage>
        <taxon>Eukaryota</taxon>
        <taxon>Metazoa</taxon>
        <taxon>Ecdysozoa</taxon>
        <taxon>Nematoda</taxon>
        <taxon>Chromadorea</taxon>
        <taxon>Rhabditida</taxon>
        <taxon>Spirurina</taxon>
        <taxon>Spiruromorpha</taxon>
        <taxon>Filarioidea</taxon>
        <taxon>Onchocercidae</taxon>
        <taxon>Acanthocheilonema</taxon>
    </lineage>
</organism>
<keyword evidence="2" id="KW-1185">Reference proteome</keyword>
<name>A0A498SQT8_ACAVI</name>
<dbReference type="InterPro" id="IPR036423">
    <property type="entry name" value="SOD-like_Cu/Zn_dom_sf"/>
</dbReference>
<dbReference type="OrthoDB" id="6236007at2759"/>
<sequence length="99" mass="10578">LPNGEHALILHQAGDLSNSCANIGPVMAPDKKFNVSAIFGDIKADGIKNATIDREIDWPQDISLIGHSLAIHKLSVMEWSLRSKDILPLACGTIGFASS</sequence>
<evidence type="ECO:0000313" key="2">
    <source>
        <dbReference type="Proteomes" id="UP000276991"/>
    </source>
</evidence>
<evidence type="ECO:0000313" key="1">
    <source>
        <dbReference type="EMBL" id="VBB31153.1"/>
    </source>
</evidence>
<dbReference type="SUPFAM" id="SSF49329">
    <property type="entry name" value="Cu,Zn superoxide dismutase-like"/>
    <property type="match status" value="1"/>
</dbReference>
<dbReference type="Proteomes" id="UP000276991">
    <property type="component" value="Unassembled WGS sequence"/>
</dbReference>
<evidence type="ECO:0008006" key="3">
    <source>
        <dbReference type="Google" id="ProtNLM"/>
    </source>
</evidence>
<dbReference type="EMBL" id="UPTC01001124">
    <property type="protein sequence ID" value="VBB31153.1"/>
    <property type="molecule type" value="Genomic_DNA"/>
</dbReference>
<feature type="non-terminal residue" evidence="1">
    <location>
        <position position="1"/>
    </location>
</feature>
<dbReference type="GO" id="GO:0046872">
    <property type="term" value="F:metal ion binding"/>
    <property type="evidence" value="ECO:0007669"/>
    <property type="project" value="InterPro"/>
</dbReference>